<protein>
    <submittedName>
        <fullName evidence="1">Uncharacterized protein</fullName>
    </submittedName>
</protein>
<organism evidence="1 2">
    <name type="scientific">Parasponia andersonii</name>
    <name type="common">Sponia andersonii</name>
    <dbReference type="NCBI Taxonomy" id="3476"/>
    <lineage>
        <taxon>Eukaryota</taxon>
        <taxon>Viridiplantae</taxon>
        <taxon>Streptophyta</taxon>
        <taxon>Embryophyta</taxon>
        <taxon>Tracheophyta</taxon>
        <taxon>Spermatophyta</taxon>
        <taxon>Magnoliopsida</taxon>
        <taxon>eudicotyledons</taxon>
        <taxon>Gunneridae</taxon>
        <taxon>Pentapetalae</taxon>
        <taxon>rosids</taxon>
        <taxon>fabids</taxon>
        <taxon>Rosales</taxon>
        <taxon>Cannabaceae</taxon>
        <taxon>Parasponia</taxon>
    </lineage>
</organism>
<dbReference type="STRING" id="3476.A0A2P5E560"/>
<dbReference type="EMBL" id="JXTB01000001">
    <property type="protein sequence ID" value="PON80673.1"/>
    <property type="molecule type" value="Genomic_DNA"/>
</dbReference>
<gene>
    <name evidence="1" type="ORF">PanWU01x14_002290</name>
</gene>
<dbReference type="AlphaFoldDB" id="A0A2P5E560"/>
<name>A0A2P5E560_PARAD</name>
<evidence type="ECO:0000313" key="2">
    <source>
        <dbReference type="Proteomes" id="UP000237105"/>
    </source>
</evidence>
<dbReference type="OrthoDB" id="1192893at2759"/>
<proteinExistence type="predicted"/>
<dbReference type="Proteomes" id="UP000237105">
    <property type="component" value="Unassembled WGS sequence"/>
</dbReference>
<accession>A0A2P5E560</accession>
<sequence length="154" mass="17036">MSKLLKSCQKNLVVGLENSSGKWCTKDADISCTITTYFSSIFTSSNPSSSHIDSVVSKICAFLVDDMMCSLNQPFIMDEVKVALFDMSPNKSPGLDGFHPIFFPKFYDVLGEDLATIILSVIKGESSISYFNNTHIILIPKVKISQVGDRFSPY</sequence>
<keyword evidence="2" id="KW-1185">Reference proteome</keyword>
<comment type="caution">
    <text evidence="1">The sequence shown here is derived from an EMBL/GenBank/DDBJ whole genome shotgun (WGS) entry which is preliminary data.</text>
</comment>
<evidence type="ECO:0000313" key="1">
    <source>
        <dbReference type="EMBL" id="PON80673.1"/>
    </source>
</evidence>
<reference evidence="2" key="1">
    <citation type="submission" date="2016-06" db="EMBL/GenBank/DDBJ databases">
        <title>Parallel loss of symbiosis genes in relatives of nitrogen-fixing non-legume Parasponia.</title>
        <authorList>
            <person name="Van Velzen R."/>
            <person name="Holmer R."/>
            <person name="Bu F."/>
            <person name="Rutten L."/>
            <person name="Van Zeijl A."/>
            <person name="Liu W."/>
            <person name="Santuari L."/>
            <person name="Cao Q."/>
            <person name="Sharma T."/>
            <person name="Shen D."/>
            <person name="Roswanjaya Y."/>
            <person name="Wardhani T."/>
            <person name="Kalhor M.S."/>
            <person name="Jansen J."/>
            <person name="Van den Hoogen J."/>
            <person name="Gungor B."/>
            <person name="Hartog M."/>
            <person name="Hontelez J."/>
            <person name="Verver J."/>
            <person name="Yang W.-C."/>
            <person name="Schijlen E."/>
            <person name="Repin R."/>
            <person name="Schilthuizen M."/>
            <person name="Schranz E."/>
            <person name="Heidstra R."/>
            <person name="Miyata K."/>
            <person name="Fedorova E."/>
            <person name="Kohlen W."/>
            <person name="Bisseling T."/>
            <person name="Smit S."/>
            <person name="Geurts R."/>
        </authorList>
    </citation>
    <scope>NUCLEOTIDE SEQUENCE [LARGE SCALE GENOMIC DNA]</scope>
    <source>
        <strain evidence="2">cv. WU1-14</strain>
    </source>
</reference>